<keyword evidence="1" id="KW-0175">Coiled coil</keyword>
<evidence type="ECO:0000313" key="4">
    <source>
        <dbReference type="Proteomes" id="UP001500518"/>
    </source>
</evidence>
<name>A0ABP9KGI2_9SPHN</name>
<feature type="compositionally biased region" description="Basic and acidic residues" evidence="2">
    <location>
        <begin position="468"/>
        <end position="478"/>
    </location>
</feature>
<gene>
    <name evidence="3" type="ORF">GCM10023208_24580</name>
</gene>
<protein>
    <recommendedName>
        <fullName evidence="5">Bacteriophage tail tape measure N-terminal domain-containing protein</fullName>
    </recommendedName>
</protein>
<dbReference type="Proteomes" id="UP001500518">
    <property type="component" value="Unassembled WGS sequence"/>
</dbReference>
<keyword evidence="4" id="KW-1185">Reference proteome</keyword>
<evidence type="ECO:0000256" key="1">
    <source>
        <dbReference type="SAM" id="Coils"/>
    </source>
</evidence>
<organism evidence="3 4">
    <name type="scientific">Erythrobacter westpacificensis</name>
    <dbReference type="NCBI Taxonomy" id="1055231"/>
    <lineage>
        <taxon>Bacteria</taxon>
        <taxon>Pseudomonadati</taxon>
        <taxon>Pseudomonadota</taxon>
        <taxon>Alphaproteobacteria</taxon>
        <taxon>Sphingomonadales</taxon>
        <taxon>Erythrobacteraceae</taxon>
        <taxon>Erythrobacter/Porphyrobacter group</taxon>
        <taxon>Erythrobacter</taxon>
    </lineage>
</organism>
<feature type="region of interest" description="Disordered" evidence="2">
    <location>
        <begin position="453"/>
        <end position="480"/>
    </location>
</feature>
<proteinExistence type="predicted"/>
<dbReference type="EMBL" id="BAABHV010000017">
    <property type="protein sequence ID" value="GAA5058265.1"/>
    <property type="molecule type" value="Genomic_DNA"/>
</dbReference>
<evidence type="ECO:0000256" key="2">
    <source>
        <dbReference type="SAM" id="MobiDB-lite"/>
    </source>
</evidence>
<comment type="caution">
    <text evidence="3">The sequence shown here is derived from an EMBL/GenBank/DDBJ whole genome shotgun (WGS) entry which is preliminary data.</text>
</comment>
<accession>A0ABP9KGI2</accession>
<feature type="coiled-coil region" evidence="1">
    <location>
        <begin position="274"/>
        <end position="344"/>
    </location>
</feature>
<reference evidence="4" key="1">
    <citation type="journal article" date="2019" name="Int. J. Syst. Evol. Microbiol.">
        <title>The Global Catalogue of Microorganisms (GCM) 10K type strain sequencing project: providing services to taxonomists for standard genome sequencing and annotation.</title>
        <authorList>
            <consortium name="The Broad Institute Genomics Platform"/>
            <consortium name="The Broad Institute Genome Sequencing Center for Infectious Disease"/>
            <person name="Wu L."/>
            <person name="Ma J."/>
        </authorList>
    </citation>
    <scope>NUCLEOTIDE SEQUENCE [LARGE SCALE GENOMIC DNA]</scope>
    <source>
        <strain evidence="4">JCM 18014</strain>
    </source>
</reference>
<feature type="coiled-coil region" evidence="1">
    <location>
        <begin position="524"/>
        <end position="551"/>
    </location>
</feature>
<evidence type="ECO:0000313" key="3">
    <source>
        <dbReference type="EMBL" id="GAA5058265.1"/>
    </source>
</evidence>
<sequence length="1153" mass="121139">MSTVFPIFLRAEHRDNPAARTSFVAEVEGMTDAASRKFAEFGNEARRQLDSALSRPRNSAGSLDLGVSELRAAADAQEARAAAAREVAAATRLAAQGEGDYSQSARLSVAATEALAREEREAAQAARAHADAAEQVQAQLDRQRSATSALVVQSGRGANATRAMAGSAAASRTAFVQLGQQMQDVTVQAQLGTNAFTIFSQQVPQAAFALSGLERSANATQARIGRFATFLAGPWGAAIFAATAVLGPFIADLITAGDEAGDAEDATFEFAEGLDVLELSASQAANAMEQLAEATRSAIAVQGNFLRSNALIAEQSVSSLEQRLADAQSTLSELENEGRGLNALIPFNGPDFIAIGRQRQEVAGLRDALREAQIAATNSRIATAQQDVLERADPALAARNEFERQVGQLEQRFRRSQDDPIGATSAGIFISEAQYEAEFERLTTLRDTAIETAREANSARTRGGGNSRAERLSDEERALQQATEAAESYIAALDREIEAMGASAGQLRQLEVERAKAAAPNDDLRRQIEERNALREEAITIQQRQEAARRDAQATAEFESGTLQGLRDEIALLGLAGPARQRAALALEETAFKARLAAQGVDDVNAAWIRYRDLQLDLINRESVLEREAQAAELLAREIDRLSGALSGLGGAAGALGGLFDFINGRPLGGPLGAILDTTIGTRTGDDGELIAQTLGDELRDVFGANGEFSETLSKVIGGAGTGILAGTALFGRQDTISQLSSAVGGAVGQAAGEALTEGLSGILGAAGGPLGSILGGIAGGFLGGLISGSDRGSAIISGGRVSGFYGDTQEFKDASGQLAGSALEALDRLAEALGAQFNGAVGRVSIGIRDGVYSIDPQGRGYTKTSEFPDIQTFGSDAEAAVRAAILDLINDGVIEGLSAAEERLLRQGTDIEKALADLLDFRSVFDRLAQFRDPVGFEIDQLNSEFEGLIDTFTRAGASAAEFAELEELYALERAEIIEKARARVSSALQDLLNDLNIGDSGLSLRDRQANALAEYEGLAARVEAGDVTAFDDFAQAARDLLAIEREIFGSGQQYFDRFNEVRSLSEGALSAQGLALEAEGRDSPFGSNGIDPANVPIIASIDSGNAQIVNELGSVVARLDAANRNLGQLIANTSSGAAGYPLLGAEPQFF</sequence>
<evidence type="ECO:0008006" key="5">
    <source>
        <dbReference type="Google" id="ProtNLM"/>
    </source>
</evidence>